<evidence type="ECO:0000313" key="2">
    <source>
        <dbReference type="Proteomes" id="UP000234681"/>
    </source>
</evidence>
<reference evidence="1 2" key="1">
    <citation type="submission" date="2005-09" db="EMBL/GenBank/DDBJ databases">
        <authorList>
            <person name="Mural R.J."/>
            <person name="Li P.W."/>
            <person name="Adams M.D."/>
            <person name="Amanatides P.G."/>
            <person name="Baden-Tillson H."/>
            <person name="Barnstead M."/>
            <person name="Chin S.H."/>
            <person name="Dew I."/>
            <person name="Evans C.A."/>
            <person name="Ferriera S."/>
            <person name="Flanigan M."/>
            <person name="Fosler C."/>
            <person name="Glodek A."/>
            <person name="Gu Z."/>
            <person name="Holt R.A."/>
            <person name="Jennings D."/>
            <person name="Kraft C.L."/>
            <person name="Lu F."/>
            <person name="Nguyen T."/>
            <person name="Nusskern D.R."/>
            <person name="Pfannkoch C.M."/>
            <person name="Sitter C."/>
            <person name="Sutton G.G."/>
            <person name="Venter J.C."/>
            <person name="Wang Z."/>
            <person name="Woodage T."/>
            <person name="Zheng X.H."/>
            <person name="Zhong F."/>
        </authorList>
    </citation>
    <scope>NUCLEOTIDE SEQUENCE [LARGE SCALE GENOMIC DNA]</scope>
    <source>
        <strain>BN</strain>
        <strain evidence="2">Sprague-Dawley</strain>
    </source>
</reference>
<name>A6JYC7_RAT</name>
<dbReference type="Proteomes" id="UP000234681">
    <property type="component" value="Chromosome 8"/>
</dbReference>
<gene>
    <name evidence="1" type="ORF">rCG_22774</name>
</gene>
<dbReference type="AlphaFoldDB" id="A6JYC7"/>
<protein>
    <submittedName>
        <fullName evidence="1">RCG22774</fullName>
    </submittedName>
</protein>
<proteinExistence type="predicted"/>
<accession>A6JYC7</accession>
<organism evidence="1 2">
    <name type="scientific">Rattus norvegicus</name>
    <name type="common">Rat</name>
    <dbReference type="NCBI Taxonomy" id="10116"/>
    <lineage>
        <taxon>Eukaryota</taxon>
        <taxon>Metazoa</taxon>
        <taxon>Chordata</taxon>
        <taxon>Craniata</taxon>
        <taxon>Vertebrata</taxon>
        <taxon>Euteleostomi</taxon>
        <taxon>Mammalia</taxon>
        <taxon>Eutheria</taxon>
        <taxon>Euarchontoglires</taxon>
        <taxon>Glires</taxon>
        <taxon>Rodentia</taxon>
        <taxon>Myomorpha</taxon>
        <taxon>Muroidea</taxon>
        <taxon>Muridae</taxon>
        <taxon>Murinae</taxon>
        <taxon>Rattus</taxon>
    </lineage>
</organism>
<evidence type="ECO:0000313" key="1">
    <source>
        <dbReference type="EMBL" id="EDL83348.1"/>
    </source>
</evidence>
<sequence length="21" mass="2395">MFEELKGGVKIHFTSRAHLGH</sequence>
<dbReference type="EMBL" id="CH474007">
    <property type="protein sequence ID" value="EDL83348.1"/>
    <property type="molecule type" value="Genomic_DNA"/>
</dbReference>